<reference evidence="1 2" key="1">
    <citation type="submission" date="2016-10" db="EMBL/GenBank/DDBJ databases">
        <authorList>
            <person name="de Groot N.N."/>
        </authorList>
    </citation>
    <scope>NUCLEOTIDE SEQUENCE [LARGE SCALE GENOMIC DNA]</scope>
    <source>
        <strain evidence="1 2">DSM 26130</strain>
    </source>
</reference>
<dbReference type="AlphaFoldDB" id="A0A1I2HRD1"/>
<dbReference type="RefSeq" id="WP_093835085.1">
    <property type="nucleotide sequence ID" value="NZ_FOLQ01000047.1"/>
</dbReference>
<dbReference type="OrthoDB" id="8452490at2"/>
<evidence type="ECO:0000313" key="2">
    <source>
        <dbReference type="Proteomes" id="UP000198598"/>
    </source>
</evidence>
<organism evidence="1 2">
    <name type="scientific">Spirosoma endophyticum</name>
    <dbReference type="NCBI Taxonomy" id="662367"/>
    <lineage>
        <taxon>Bacteria</taxon>
        <taxon>Pseudomonadati</taxon>
        <taxon>Bacteroidota</taxon>
        <taxon>Cytophagia</taxon>
        <taxon>Cytophagales</taxon>
        <taxon>Cytophagaceae</taxon>
        <taxon>Spirosoma</taxon>
    </lineage>
</organism>
<dbReference type="Gene3D" id="2.60.20.10">
    <property type="entry name" value="Crystallins"/>
    <property type="match status" value="1"/>
</dbReference>
<dbReference type="Proteomes" id="UP000198598">
    <property type="component" value="Unassembled WGS sequence"/>
</dbReference>
<proteinExistence type="predicted"/>
<dbReference type="EMBL" id="FOLQ01000047">
    <property type="protein sequence ID" value="SFF32098.1"/>
    <property type="molecule type" value="Genomic_DNA"/>
</dbReference>
<name>A0A1I2HRD1_9BACT</name>
<keyword evidence="2" id="KW-1185">Reference proteome</keyword>
<accession>A0A1I2HRD1</accession>
<sequence>MDISTDRLLIGQGFLSVTGEEGGNSVIFLNDDDLTTAGDGNGQTVRFTLEQLDSFEKLKQKLNISVAASLGFGIWSADLAVDFMKSGTFTQHNSFLVLDVVVTNPAKVLKKSKMTRAALMRASLGEADFLDFCGNSFVYGRQTGGQLTAVVQFSSTYKEEYEEVKARINGAVGGYGKGSLSLDQAMSSISTSTHTKIEILRKGTSDVIPGITELINVAKEFPARIAPGSGNSAIVNMLTRGYNTVDNFPSRKIDLNILDQQARTIETVASYLDRGYEVKGDLLFLINNPDLFDYPGDLKANATAAFQQNEDIILSLRDKITEIRQNPRTVAPPPPSFSSLSVVRKNKAIPPPPPPPPPPPKPPILILFEDRGYGGRKIETNNSIADLRNLNFNDKLTSYVVNGDPHEYTIQFFANINFDGKLIEVDSPSSDDDMSRIFRSDIVSSVNIIKN</sequence>
<evidence type="ECO:0000313" key="1">
    <source>
        <dbReference type="EMBL" id="SFF32098.1"/>
    </source>
</evidence>
<dbReference type="InterPro" id="IPR011024">
    <property type="entry name" value="G_crystallin-like"/>
</dbReference>
<protein>
    <submittedName>
        <fullName evidence="1">Uncharacterized protein</fullName>
    </submittedName>
</protein>
<gene>
    <name evidence="1" type="ORF">SAMN05216167_1472</name>
</gene>
<dbReference type="SUPFAM" id="SSF49695">
    <property type="entry name" value="gamma-Crystallin-like"/>
    <property type="match status" value="1"/>
</dbReference>